<name>A0AA40HIY5_CNENI</name>
<organism evidence="5 6">
    <name type="scientific">Cnephaeus nilssonii</name>
    <name type="common">Northern bat</name>
    <name type="synonym">Eptesicus nilssonii</name>
    <dbReference type="NCBI Taxonomy" id="3371016"/>
    <lineage>
        <taxon>Eukaryota</taxon>
        <taxon>Metazoa</taxon>
        <taxon>Chordata</taxon>
        <taxon>Craniata</taxon>
        <taxon>Vertebrata</taxon>
        <taxon>Euteleostomi</taxon>
        <taxon>Mammalia</taxon>
        <taxon>Eutheria</taxon>
        <taxon>Laurasiatheria</taxon>
        <taxon>Chiroptera</taxon>
        <taxon>Yangochiroptera</taxon>
        <taxon>Vespertilionidae</taxon>
        <taxon>Cnephaeus</taxon>
    </lineage>
</organism>
<dbReference type="GO" id="GO:0030201">
    <property type="term" value="P:heparan sulfate proteoglycan metabolic process"/>
    <property type="evidence" value="ECO:0007669"/>
    <property type="project" value="TreeGrafter"/>
</dbReference>
<dbReference type="GO" id="GO:0040037">
    <property type="term" value="P:negative regulation of fibroblast growth factor receptor signaling pathway"/>
    <property type="evidence" value="ECO:0007669"/>
    <property type="project" value="TreeGrafter"/>
</dbReference>
<dbReference type="PANTHER" id="PTHR43108:SF1">
    <property type="entry name" value="EXTRACELLULAR SULFATASE SULF-1"/>
    <property type="match status" value="1"/>
</dbReference>
<dbReference type="GO" id="GO:0008449">
    <property type="term" value="F:N-acetylglucosamine-6-sulfatase activity"/>
    <property type="evidence" value="ECO:0007669"/>
    <property type="project" value="TreeGrafter"/>
</dbReference>
<evidence type="ECO:0000313" key="6">
    <source>
        <dbReference type="Proteomes" id="UP001177744"/>
    </source>
</evidence>
<keyword evidence="3" id="KW-0106">Calcium</keyword>
<evidence type="ECO:0000256" key="3">
    <source>
        <dbReference type="ARBA" id="ARBA00022837"/>
    </source>
</evidence>
<comment type="caution">
    <text evidence="5">The sequence shown here is derived from an EMBL/GenBank/DDBJ whole genome shotgun (WGS) entry which is preliminary data.</text>
</comment>
<evidence type="ECO:0000256" key="1">
    <source>
        <dbReference type="ARBA" id="ARBA00008779"/>
    </source>
</evidence>
<protein>
    <recommendedName>
        <fullName evidence="4">Extracellular sulfatase C-terminal domain-containing protein</fullName>
    </recommendedName>
</protein>
<dbReference type="InterPro" id="IPR017850">
    <property type="entry name" value="Alkaline_phosphatase_core_sf"/>
</dbReference>
<feature type="domain" description="Extracellular sulfatase C-terminal" evidence="4">
    <location>
        <begin position="37"/>
        <end position="67"/>
    </location>
</feature>
<keyword evidence="6" id="KW-1185">Reference proteome</keyword>
<dbReference type="GO" id="GO:0010575">
    <property type="term" value="P:positive regulation of vascular endothelial growth factor production"/>
    <property type="evidence" value="ECO:0007669"/>
    <property type="project" value="TreeGrafter"/>
</dbReference>
<accession>A0AA40HIY5</accession>
<comment type="similarity">
    <text evidence="1">Belongs to the sulfatase family.</text>
</comment>
<dbReference type="GO" id="GO:0005886">
    <property type="term" value="C:plasma membrane"/>
    <property type="evidence" value="ECO:0007669"/>
    <property type="project" value="TreeGrafter"/>
</dbReference>
<dbReference type="Proteomes" id="UP001177744">
    <property type="component" value="Unassembled WGS sequence"/>
</dbReference>
<dbReference type="Pfam" id="PF12548">
    <property type="entry name" value="DUF3740"/>
    <property type="match status" value="2"/>
</dbReference>
<dbReference type="PANTHER" id="PTHR43108">
    <property type="entry name" value="N-ACETYLGLUCOSAMINE-6-SULFATASE FAMILY MEMBER"/>
    <property type="match status" value="1"/>
</dbReference>
<evidence type="ECO:0000256" key="2">
    <source>
        <dbReference type="ARBA" id="ARBA00022723"/>
    </source>
</evidence>
<keyword evidence="2" id="KW-0479">Metal-binding</keyword>
<evidence type="ECO:0000313" key="5">
    <source>
        <dbReference type="EMBL" id="KAK1332073.1"/>
    </source>
</evidence>
<dbReference type="GO" id="GO:0009986">
    <property type="term" value="C:cell surface"/>
    <property type="evidence" value="ECO:0007669"/>
    <property type="project" value="TreeGrafter"/>
</dbReference>
<dbReference type="GO" id="GO:0005783">
    <property type="term" value="C:endoplasmic reticulum"/>
    <property type="evidence" value="ECO:0007669"/>
    <property type="project" value="TreeGrafter"/>
</dbReference>
<proteinExistence type="inferred from homology"/>
<dbReference type="GO" id="GO:0030177">
    <property type="term" value="P:positive regulation of Wnt signaling pathway"/>
    <property type="evidence" value="ECO:0007669"/>
    <property type="project" value="TreeGrafter"/>
</dbReference>
<dbReference type="GO" id="GO:0032836">
    <property type="term" value="P:glomerular basement membrane development"/>
    <property type="evidence" value="ECO:0007669"/>
    <property type="project" value="TreeGrafter"/>
</dbReference>
<reference evidence="5" key="1">
    <citation type="submission" date="2023-06" db="EMBL/GenBank/DDBJ databases">
        <title>Reference genome for the Northern bat (Eptesicus nilssonii), a most northern bat species.</title>
        <authorList>
            <person name="Laine V.N."/>
            <person name="Pulliainen A.T."/>
            <person name="Lilley T.M."/>
        </authorList>
    </citation>
    <scope>NUCLEOTIDE SEQUENCE</scope>
    <source>
        <strain evidence="5">BLF_Eptnil</strain>
        <tissue evidence="5">Kidney</tissue>
    </source>
</reference>
<sequence>MPRDEWLRLWNTEIKVRRKVVSTDNPANVIVELPVSQIEALQDKIKNLREVRGHLKRRKPEECVCSKQSYYNKEKGVKKQEKLKSHLHPFKEAAQEVDSKLQLFKENRRRRKERKEKKRQRKGEECSLPGLTCFTHDNNHWQTAPFWNLGSFCACTSSNNNTYWCLRTVNETHNFLFCEFATGFLEYFDMNTDPYQLTNAVHTVERGILNQLHVQLMELRSCQGYKQCNPRPKGLDVEIASAESDEDPSPMAEEASHLTLPADLQTLHLNRPTFSPESKLEWNNDIPEVSRLNSEHWKNHKTDQWMEHEEMSHLELDLSGGDMPELVLKLDPRLQPISRHQKGLPQDGGPGDDVSKISCIFLCILTQIPLLRRSKCPPWSSLNVPREDIANA</sequence>
<dbReference type="EMBL" id="JAULJE010000019">
    <property type="protein sequence ID" value="KAK1332073.1"/>
    <property type="molecule type" value="Genomic_DNA"/>
</dbReference>
<feature type="domain" description="Extracellular sulfatase C-terminal" evidence="4">
    <location>
        <begin position="70"/>
        <end position="128"/>
    </location>
</feature>
<dbReference type="AlphaFoldDB" id="A0AA40HIY5"/>
<dbReference type="GO" id="GO:0005539">
    <property type="term" value="F:glycosaminoglycan binding"/>
    <property type="evidence" value="ECO:0007669"/>
    <property type="project" value="TreeGrafter"/>
</dbReference>
<dbReference type="SUPFAM" id="SSF53649">
    <property type="entry name" value="Alkaline phosphatase-like"/>
    <property type="match status" value="1"/>
</dbReference>
<dbReference type="GO" id="GO:0046872">
    <property type="term" value="F:metal ion binding"/>
    <property type="evidence" value="ECO:0007669"/>
    <property type="project" value="UniProtKB-KW"/>
</dbReference>
<evidence type="ECO:0000259" key="4">
    <source>
        <dbReference type="Pfam" id="PF12548"/>
    </source>
</evidence>
<gene>
    <name evidence="5" type="ORF">QTO34_007759</name>
</gene>
<dbReference type="InterPro" id="IPR024609">
    <property type="entry name" value="Extracellular_sulfatase_C"/>
</dbReference>